<evidence type="ECO:0000313" key="2">
    <source>
        <dbReference type="Proteomes" id="UP000270856"/>
    </source>
</evidence>
<dbReference type="AlphaFoldDB" id="A0A3N4PMM8"/>
<evidence type="ECO:0000313" key="1">
    <source>
        <dbReference type="EMBL" id="RPE00814.1"/>
    </source>
</evidence>
<dbReference type="RefSeq" id="WP_123895869.1">
    <property type="nucleotide sequence ID" value="NZ_RPFJ01000001.1"/>
</dbReference>
<accession>A0A3N4PMM8</accession>
<reference evidence="1 2" key="1">
    <citation type="submission" date="2018-11" db="EMBL/GenBank/DDBJ databases">
        <title>Aureibaculum marinum gen. nov., sp. nov., a member of the family Flavobacteriaceae isolated from the Bohai Sea.</title>
        <authorList>
            <person name="Ji X."/>
        </authorList>
    </citation>
    <scope>NUCLEOTIDE SEQUENCE [LARGE SCALE GENOMIC DNA]</scope>
    <source>
        <strain evidence="1 2">BH-SD17</strain>
    </source>
</reference>
<dbReference type="Pfam" id="PF14092">
    <property type="entry name" value="DUF4270"/>
    <property type="match status" value="1"/>
</dbReference>
<dbReference type="InterPro" id="IPR025366">
    <property type="entry name" value="DUF4270"/>
</dbReference>
<protein>
    <submittedName>
        <fullName evidence="1">DUF4270 family protein</fullName>
    </submittedName>
</protein>
<organism evidence="1 2">
    <name type="scientific">Aureibaculum marinum</name>
    <dbReference type="NCBI Taxonomy" id="2487930"/>
    <lineage>
        <taxon>Bacteria</taxon>
        <taxon>Pseudomonadati</taxon>
        <taxon>Bacteroidota</taxon>
        <taxon>Flavobacteriia</taxon>
        <taxon>Flavobacteriales</taxon>
        <taxon>Flavobacteriaceae</taxon>
        <taxon>Aureibaculum</taxon>
    </lineage>
</organism>
<dbReference type="PROSITE" id="PS51257">
    <property type="entry name" value="PROKAR_LIPOPROTEIN"/>
    <property type="match status" value="1"/>
</dbReference>
<dbReference type="Proteomes" id="UP000270856">
    <property type="component" value="Unassembled WGS sequence"/>
</dbReference>
<gene>
    <name evidence="1" type="ORF">EGM88_00235</name>
</gene>
<dbReference type="OrthoDB" id="1092930at2"/>
<sequence length="442" mass="50350">MRYISIRSIIIILSLVVLLFSCSESDSELVVGGDWVNTNTKVYFLDTISVKSSTFKMDTLNVESAERFLIGAYQDPIFGSIKAKTYLQLSPSNYSIANDVEYDSIVLVLKYDNYFYNDTIPTQGIKVYEVTEEIETDDEDYPYFYNTTEFEHSTTPIANLDFLYRPNKIGDSLHVTLNDNFGVELFNKIKENEINNNDDFLDEYKGLFIEPKDDNTTIFGFSNTSYVRLYYSTDVELTSEEEGLLYSDFSINTTNSFHNITSNLQNTTLQSLQTGNTEISSYDTGDKSYLQGGIGIATKIDIPNIKSIYDIKGTGVILSANLQIALKKDINADILTTRDSLQLYIIDDDYNVVDLLYAYDGSDGVAYGEIESEDDEFNITTYSIPINYFLTQKLSSINGDELYLAIYPQEYTQSVDRYVFYNENASNDVKLKVEIIYTVYDE</sequence>
<proteinExistence type="predicted"/>
<dbReference type="EMBL" id="RPFJ01000001">
    <property type="protein sequence ID" value="RPE00814.1"/>
    <property type="molecule type" value="Genomic_DNA"/>
</dbReference>
<keyword evidence="2" id="KW-1185">Reference proteome</keyword>
<comment type="caution">
    <text evidence="1">The sequence shown here is derived from an EMBL/GenBank/DDBJ whole genome shotgun (WGS) entry which is preliminary data.</text>
</comment>
<name>A0A3N4PMM8_9FLAO</name>